<dbReference type="Proteomes" id="UP000019678">
    <property type="component" value="Unassembled WGS sequence"/>
</dbReference>
<comment type="caution">
    <text evidence="3">The sequence shown here is derived from an EMBL/GenBank/DDBJ whole genome shotgun (WGS) entry which is preliminary data.</text>
</comment>
<reference evidence="3 4" key="1">
    <citation type="submission" date="2013-05" db="EMBL/GenBank/DDBJ databases">
        <title>Genome assembly of Chondromyces apiculatus DSM 436.</title>
        <authorList>
            <person name="Sharma G."/>
            <person name="Khatri I."/>
            <person name="Kaur C."/>
            <person name="Mayilraj S."/>
            <person name="Subramanian S."/>
        </authorList>
    </citation>
    <scope>NUCLEOTIDE SEQUENCE [LARGE SCALE GENOMIC DNA]</scope>
    <source>
        <strain evidence="3 4">DSM 436</strain>
    </source>
</reference>
<keyword evidence="1" id="KW-1133">Transmembrane helix</keyword>
<name>A0A017SVI4_9BACT</name>
<protein>
    <recommendedName>
        <fullName evidence="5">PEGA domain-containing protein</fullName>
    </recommendedName>
</protein>
<dbReference type="STRING" id="1192034.CAP_9001"/>
<gene>
    <name evidence="3" type="ORF">CAP_9001</name>
</gene>
<keyword evidence="1" id="KW-0812">Transmembrane</keyword>
<sequence length="285" mass="29463">MRVAALAACTVLAVAPPVHADVVEACVEASEEAQARRDRGELQAARALLLTCASADCPAIVQRDCTSWLEDVDARQPSIVPRVRDAAGHDRADVRLLIDGKEVAASLDGRALPVDPGPRRLRVEAEGAAPVEQTLQIRERERGRVVDVVLADLPSKTRPPPPPQPAPRESTGLHIPVASWVLGGVAVAGGAAFTVLGVRAQGEVDKMRSTCAPRCAPDRVDAASREALVANIALGAGVAALGAAVVVVLVSQPREAPPAARRSGPELRLGLGGPAGTGLVLGGRF</sequence>
<evidence type="ECO:0000256" key="1">
    <source>
        <dbReference type="SAM" id="Phobius"/>
    </source>
</evidence>
<accession>A0A017SVI4</accession>
<dbReference type="AlphaFoldDB" id="A0A017SVI4"/>
<evidence type="ECO:0000313" key="3">
    <source>
        <dbReference type="EMBL" id="EYF00782.1"/>
    </source>
</evidence>
<keyword evidence="2" id="KW-0732">Signal</keyword>
<evidence type="ECO:0000256" key="2">
    <source>
        <dbReference type="SAM" id="SignalP"/>
    </source>
</evidence>
<evidence type="ECO:0000313" key="4">
    <source>
        <dbReference type="Proteomes" id="UP000019678"/>
    </source>
</evidence>
<keyword evidence="1" id="KW-0472">Membrane</keyword>
<proteinExistence type="predicted"/>
<organism evidence="3 4">
    <name type="scientific">Chondromyces apiculatus DSM 436</name>
    <dbReference type="NCBI Taxonomy" id="1192034"/>
    <lineage>
        <taxon>Bacteria</taxon>
        <taxon>Pseudomonadati</taxon>
        <taxon>Myxococcota</taxon>
        <taxon>Polyangia</taxon>
        <taxon>Polyangiales</taxon>
        <taxon>Polyangiaceae</taxon>
        <taxon>Chondromyces</taxon>
    </lineage>
</organism>
<feature type="transmembrane region" description="Helical" evidence="1">
    <location>
        <begin position="177"/>
        <end position="198"/>
    </location>
</feature>
<feature type="chain" id="PRO_5001499927" description="PEGA domain-containing protein" evidence="2">
    <location>
        <begin position="21"/>
        <end position="285"/>
    </location>
</feature>
<dbReference type="RefSeq" id="WP_044250470.1">
    <property type="nucleotide sequence ID" value="NZ_ASRX01000098.1"/>
</dbReference>
<evidence type="ECO:0008006" key="5">
    <source>
        <dbReference type="Google" id="ProtNLM"/>
    </source>
</evidence>
<keyword evidence="4" id="KW-1185">Reference proteome</keyword>
<dbReference type="OrthoDB" id="5512627at2"/>
<feature type="transmembrane region" description="Helical" evidence="1">
    <location>
        <begin position="228"/>
        <end position="250"/>
    </location>
</feature>
<dbReference type="EMBL" id="ASRX01000098">
    <property type="protein sequence ID" value="EYF00782.1"/>
    <property type="molecule type" value="Genomic_DNA"/>
</dbReference>
<feature type="signal peptide" evidence="2">
    <location>
        <begin position="1"/>
        <end position="20"/>
    </location>
</feature>